<dbReference type="PANTHER" id="PTHR47966">
    <property type="entry name" value="BETA-SITE APP-CLEAVING ENZYME, ISOFORM A-RELATED"/>
    <property type="match status" value="1"/>
</dbReference>
<keyword evidence="5" id="KW-0645">Protease</keyword>
<dbReference type="InterPro" id="IPR001461">
    <property type="entry name" value="Aspartic_peptidase_A1"/>
</dbReference>
<evidence type="ECO:0000256" key="3">
    <source>
        <dbReference type="SAM" id="SignalP"/>
    </source>
</evidence>
<keyword evidence="5" id="KW-0378">Hydrolase</keyword>
<dbReference type="Proteomes" id="UP000800235">
    <property type="component" value="Unassembled WGS sequence"/>
</dbReference>
<dbReference type="GO" id="GO:0004190">
    <property type="term" value="F:aspartic-type endopeptidase activity"/>
    <property type="evidence" value="ECO:0007669"/>
    <property type="project" value="InterPro"/>
</dbReference>
<dbReference type="InterPro" id="IPR021109">
    <property type="entry name" value="Peptidase_aspartic_dom_sf"/>
</dbReference>
<keyword evidence="3" id="KW-0732">Signal</keyword>
<evidence type="ECO:0000256" key="2">
    <source>
        <dbReference type="PIRSR" id="PIRSR601461-1"/>
    </source>
</evidence>
<dbReference type="AlphaFoldDB" id="A0A9P4NNA4"/>
<evidence type="ECO:0000259" key="4">
    <source>
        <dbReference type="PROSITE" id="PS51767"/>
    </source>
</evidence>
<proteinExistence type="inferred from homology"/>
<keyword evidence="6" id="KW-1185">Reference proteome</keyword>
<name>A0A9P4NNA4_9PEZI</name>
<dbReference type="CDD" id="cd05471">
    <property type="entry name" value="pepsin_like"/>
    <property type="match status" value="1"/>
</dbReference>
<protein>
    <submittedName>
        <fullName evidence="5">Acid protease</fullName>
    </submittedName>
</protein>
<feature type="active site" evidence="2">
    <location>
        <position position="308"/>
    </location>
</feature>
<dbReference type="EMBL" id="MU007056">
    <property type="protein sequence ID" value="KAF2428091.1"/>
    <property type="molecule type" value="Genomic_DNA"/>
</dbReference>
<evidence type="ECO:0000313" key="6">
    <source>
        <dbReference type="Proteomes" id="UP000800235"/>
    </source>
</evidence>
<dbReference type="Gene3D" id="2.40.70.10">
    <property type="entry name" value="Acid Proteases"/>
    <property type="match status" value="2"/>
</dbReference>
<dbReference type="PANTHER" id="PTHR47966:SF47">
    <property type="entry name" value="ENDOPEPTIDASE, PUTATIVE (AFU_ORTHOLOGUE AFUA_3G01220)-RELATED"/>
    <property type="match status" value="1"/>
</dbReference>
<dbReference type="PROSITE" id="PS51767">
    <property type="entry name" value="PEPTIDASE_A1"/>
    <property type="match status" value="1"/>
</dbReference>
<dbReference type="OrthoDB" id="15189at2759"/>
<comment type="similarity">
    <text evidence="1">Belongs to the peptidase A1 family.</text>
</comment>
<accession>A0A9P4NNA4</accession>
<dbReference type="GO" id="GO:0006508">
    <property type="term" value="P:proteolysis"/>
    <property type="evidence" value="ECO:0007669"/>
    <property type="project" value="UniProtKB-KW"/>
</dbReference>
<gene>
    <name evidence="5" type="ORF">EJ08DRAFT_329282</name>
</gene>
<reference evidence="5" key="1">
    <citation type="journal article" date="2020" name="Stud. Mycol.">
        <title>101 Dothideomycetes genomes: a test case for predicting lifestyles and emergence of pathogens.</title>
        <authorList>
            <person name="Haridas S."/>
            <person name="Albert R."/>
            <person name="Binder M."/>
            <person name="Bloem J."/>
            <person name="Labutti K."/>
            <person name="Salamov A."/>
            <person name="Andreopoulos B."/>
            <person name="Baker S."/>
            <person name="Barry K."/>
            <person name="Bills G."/>
            <person name="Bluhm B."/>
            <person name="Cannon C."/>
            <person name="Castanera R."/>
            <person name="Culley D."/>
            <person name="Daum C."/>
            <person name="Ezra D."/>
            <person name="Gonzalez J."/>
            <person name="Henrissat B."/>
            <person name="Kuo A."/>
            <person name="Liang C."/>
            <person name="Lipzen A."/>
            <person name="Lutzoni F."/>
            <person name="Magnuson J."/>
            <person name="Mondo S."/>
            <person name="Nolan M."/>
            <person name="Ohm R."/>
            <person name="Pangilinan J."/>
            <person name="Park H.-J."/>
            <person name="Ramirez L."/>
            <person name="Alfaro M."/>
            <person name="Sun H."/>
            <person name="Tritt A."/>
            <person name="Yoshinaga Y."/>
            <person name="Zwiers L.-H."/>
            <person name="Turgeon B."/>
            <person name="Goodwin S."/>
            <person name="Spatafora J."/>
            <person name="Crous P."/>
            <person name="Grigoriev I."/>
        </authorList>
    </citation>
    <scope>NUCLEOTIDE SEQUENCE</scope>
    <source>
        <strain evidence="5">CBS 130266</strain>
    </source>
</reference>
<evidence type="ECO:0000256" key="1">
    <source>
        <dbReference type="ARBA" id="ARBA00007447"/>
    </source>
</evidence>
<feature type="chain" id="PRO_5040338496" evidence="3">
    <location>
        <begin position="19"/>
        <end position="421"/>
    </location>
</feature>
<dbReference type="InterPro" id="IPR034164">
    <property type="entry name" value="Pepsin-like_dom"/>
</dbReference>
<feature type="domain" description="Peptidase A1" evidence="4">
    <location>
        <begin position="97"/>
        <end position="416"/>
    </location>
</feature>
<dbReference type="PRINTS" id="PR00792">
    <property type="entry name" value="PEPSIN"/>
</dbReference>
<dbReference type="SUPFAM" id="SSF50630">
    <property type="entry name" value="Acid proteases"/>
    <property type="match status" value="1"/>
</dbReference>
<dbReference type="InterPro" id="IPR033121">
    <property type="entry name" value="PEPTIDASE_A1"/>
</dbReference>
<evidence type="ECO:0000313" key="5">
    <source>
        <dbReference type="EMBL" id="KAF2428091.1"/>
    </source>
</evidence>
<comment type="caution">
    <text evidence="5">The sequence shown here is derived from an EMBL/GenBank/DDBJ whole genome shotgun (WGS) entry which is preliminary data.</text>
</comment>
<organism evidence="5 6">
    <name type="scientific">Tothia fuscella</name>
    <dbReference type="NCBI Taxonomy" id="1048955"/>
    <lineage>
        <taxon>Eukaryota</taxon>
        <taxon>Fungi</taxon>
        <taxon>Dikarya</taxon>
        <taxon>Ascomycota</taxon>
        <taxon>Pezizomycotina</taxon>
        <taxon>Dothideomycetes</taxon>
        <taxon>Pleosporomycetidae</taxon>
        <taxon>Venturiales</taxon>
        <taxon>Cylindrosympodiaceae</taxon>
        <taxon>Tothia</taxon>
    </lineage>
</organism>
<sequence length="421" mass="45286">MVIITLVAVALSTLFAQATVLPHYKRSDQGLSQQHTPAMDQKTDHYMALTRGPARSPSAMSIQQMAAQRAKIDSPIPPATEYPGPSAHVYSWFSISYHAEIQIADQCFFAIIDTGSAQTWIIQDNFTCFFGDDKSACGFGPGFKGDFSTQLIPNAPFEQAYGSRETIFGAYVHEPVSIAGITVADQIVGLGDIAIWRGDNITSGIIGLAFPSLSNYTSQGPSYSPLFTSMVDQNHIPPTFSLALDHDTGGYIAFGGLPPVGTTGEVASAPMEIVIEFLNTTLSVYAINADALVIGGTSRVQTRQYIVDSGTTLSLIPFADAEAYHALFSPPAKYNEEFGLYEVDCNASPPALSIRIGGVELAFDRQNALFTSPSTGLCYSLISGAVYDDGFLILGSSFLTSVVAVFDVRRQEMRFANQIKV</sequence>
<feature type="signal peptide" evidence="3">
    <location>
        <begin position="1"/>
        <end position="18"/>
    </location>
</feature>
<dbReference type="Pfam" id="PF00026">
    <property type="entry name" value="Asp"/>
    <property type="match status" value="1"/>
</dbReference>
<dbReference type="GO" id="GO:0000324">
    <property type="term" value="C:fungal-type vacuole"/>
    <property type="evidence" value="ECO:0007669"/>
    <property type="project" value="TreeGrafter"/>
</dbReference>
<feature type="active site" evidence="2">
    <location>
        <position position="113"/>
    </location>
</feature>